<gene>
    <name evidence="1" type="ORF">TrLO_g15659</name>
</gene>
<dbReference type="OrthoDB" id="407325at2759"/>
<dbReference type="AlphaFoldDB" id="A0A9W7FUB8"/>
<dbReference type="EMBL" id="BRXW01000332">
    <property type="protein sequence ID" value="GMI18389.1"/>
    <property type="molecule type" value="Genomic_DNA"/>
</dbReference>
<organism evidence="1 2">
    <name type="scientific">Triparma laevis f. longispina</name>
    <dbReference type="NCBI Taxonomy" id="1714387"/>
    <lineage>
        <taxon>Eukaryota</taxon>
        <taxon>Sar</taxon>
        <taxon>Stramenopiles</taxon>
        <taxon>Ochrophyta</taxon>
        <taxon>Bolidophyceae</taxon>
        <taxon>Parmales</taxon>
        <taxon>Triparmaceae</taxon>
        <taxon>Triparma</taxon>
    </lineage>
</organism>
<evidence type="ECO:0000313" key="1">
    <source>
        <dbReference type="EMBL" id="GMI18389.1"/>
    </source>
</evidence>
<evidence type="ECO:0000313" key="2">
    <source>
        <dbReference type="Proteomes" id="UP001165122"/>
    </source>
</evidence>
<comment type="caution">
    <text evidence="1">The sequence shown here is derived from an EMBL/GenBank/DDBJ whole genome shotgun (WGS) entry which is preliminary data.</text>
</comment>
<dbReference type="PANTHER" id="PTHR14614:SF123">
    <property type="entry name" value="OS04G0645500 PROTEIN"/>
    <property type="match status" value="1"/>
</dbReference>
<dbReference type="InterPro" id="IPR029063">
    <property type="entry name" value="SAM-dependent_MTases_sf"/>
</dbReference>
<reference evidence="2" key="1">
    <citation type="journal article" date="2023" name="Commun. Biol.">
        <title>Genome analysis of Parmales, the sister group of diatoms, reveals the evolutionary specialization of diatoms from phago-mixotrophs to photoautotrophs.</title>
        <authorList>
            <person name="Ban H."/>
            <person name="Sato S."/>
            <person name="Yoshikawa S."/>
            <person name="Yamada K."/>
            <person name="Nakamura Y."/>
            <person name="Ichinomiya M."/>
            <person name="Sato N."/>
            <person name="Blanc-Mathieu R."/>
            <person name="Endo H."/>
            <person name="Kuwata A."/>
            <person name="Ogata H."/>
        </authorList>
    </citation>
    <scope>NUCLEOTIDE SEQUENCE [LARGE SCALE GENOMIC DNA]</scope>
    <source>
        <strain evidence="2">NIES 3700</strain>
    </source>
</reference>
<dbReference type="Proteomes" id="UP001165122">
    <property type="component" value="Unassembled WGS sequence"/>
</dbReference>
<dbReference type="SUPFAM" id="SSF53335">
    <property type="entry name" value="S-adenosyl-L-methionine-dependent methyltransferases"/>
    <property type="match status" value="1"/>
</dbReference>
<proteinExistence type="predicted"/>
<sequence>MRIITSDRRIIKTFDIPSVISQLLPNRCPTCASPAGMFLMQYMTVATPSPRVLSDFTVEEIQGNRSYMLLPCECVNVVGVERGVGGGVGCGEELLRLPYRTYPSSKPPTVPFNVDLEVEENAVQNTTLETGGAIWDGAVYLVRFLNFFKVEFGIGIGEGGGGTTSGITSGGASERFIELGCGTGFVGLHCWKAWGAMDGVLTDLSYCRSKVERNISININNSKTNNNNSVTFNELDWYSPQSSKKLGAFKIILAADCVYLTLLIHPFCQTLLNLLHNSVELNPVAVIAHQMRGGGGDIESSVERILREGGATVERREWRDDEHLEPRLFIWVVHIKNCQSSPLMAK</sequence>
<protein>
    <submittedName>
        <fullName evidence="1">Uncharacterized protein</fullName>
    </submittedName>
</protein>
<name>A0A9W7FUB8_9STRA</name>
<dbReference type="Pfam" id="PF10294">
    <property type="entry name" value="Methyltransf_16"/>
    <property type="match status" value="1"/>
</dbReference>
<keyword evidence="2" id="KW-1185">Reference proteome</keyword>
<dbReference type="InterPro" id="IPR019410">
    <property type="entry name" value="Methyltransf_16"/>
</dbReference>
<dbReference type="PANTHER" id="PTHR14614">
    <property type="entry name" value="HEPATOCELLULAR CARCINOMA-ASSOCIATED ANTIGEN"/>
    <property type="match status" value="1"/>
</dbReference>
<accession>A0A9W7FUB8</accession>
<dbReference type="Gene3D" id="3.40.50.150">
    <property type="entry name" value="Vaccinia Virus protein VP39"/>
    <property type="match status" value="1"/>
</dbReference>